<dbReference type="Proteomes" id="UP000218677">
    <property type="component" value="Unassembled WGS sequence"/>
</dbReference>
<feature type="transmembrane region" description="Helical" evidence="9">
    <location>
        <begin position="51"/>
        <end position="69"/>
    </location>
</feature>
<comment type="similarity">
    <text evidence="8 9">Belongs to the TRAP transporter small permease family.</text>
</comment>
<comment type="subcellular location">
    <subcellularLocation>
        <location evidence="1 9">Cell inner membrane</location>
        <topology evidence="1 9">Multi-pass membrane protein</topology>
    </subcellularLocation>
</comment>
<dbReference type="EMBL" id="NWUX01000016">
    <property type="protein sequence ID" value="PCF94676.1"/>
    <property type="molecule type" value="Genomic_DNA"/>
</dbReference>
<name>A0A2A4HIT4_9GAMM</name>
<evidence type="ECO:0000256" key="2">
    <source>
        <dbReference type="ARBA" id="ARBA00022448"/>
    </source>
</evidence>
<feature type="transmembrane region" description="Helical" evidence="9">
    <location>
        <begin position="15"/>
        <end position="39"/>
    </location>
</feature>
<accession>A0A2A4HIT4</accession>
<keyword evidence="4 9" id="KW-0997">Cell inner membrane</keyword>
<dbReference type="InterPro" id="IPR007387">
    <property type="entry name" value="TRAP_DctQ"/>
</dbReference>
<protein>
    <recommendedName>
        <fullName evidence="9">TRAP transporter small permease protein</fullName>
    </recommendedName>
</protein>
<reference evidence="12" key="1">
    <citation type="submission" date="2017-09" db="EMBL/GenBank/DDBJ databases">
        <authorList>
            <person name="Cho G.-S."/>
            <person name="Oguntoyinbo F.A."/>
            <person name="Cnockaert M."/>
            <person name="Kabisch J."/>
            <person name="Neve H."/>
            <person name="Bockelmann W."/>
            <person name="Wenning M."/>
            <person name="Franz C.M."/>
            <person name="Vandamme P."/>
        </authorList>
    </citation>
    <scope>NUCLEOTIDE SEQUENCE [LARGE SCALE GENOMIC DNA]</scope>
    <source>
        <strain evidence="12">MBT G8648</strain>
    </source>
</reference>
<gene>
    <name evidence="11" type="ORF">CPA45_15785</name>
</gene>
<keyword evidence="12" id="KW-1185">Reference proteome</keyword>
<proteinExistence type="inferred from homology"/>
<evidence type="ECO:0000313" key="12">
    <source>
        <dbReference type="Proteomes" id="UP000218677"/>
    </source>
</evidence>
<evidence type="ECO:0000259" key="10">
    <source>
        <dbReference type="Pfam" id="PF04290"/>
    </source>
</evidence>
<dbReference type="PANTHER" id="PTHR35011">
    <property type="entry name" value="2,3-DIKETO-L-GULONATE TRAP TRANSPORTER SMALL PERMEASE PROTEIN YIAM"/>
    <property type="match status" value="1"/>
</dbReference>
<keyword evidence="7 9" id="KW-0472">Membrane</keyword>
<sequence>MHALRNRMLAISRPLSITVAALLLLTNLAIILYGVFMRYFIGGAPIWTDELSRFLIIGTVMVAAGAVWVEGSHMRVALIERLLPVPIARVLNLYQWLLTLSIAIGGAWVSYRYALSVSMFTTSGLGISRTIPLMSVPIGFALLAWHVLWYGPAPLPVLTEQGVLEQSSPEQERPS</sequence>
<evidence type="ECO:0000256" key="7">
    <source>
        <dbReference type="ARBA" id="ARBA00023136"/>
    </source>
</evidence>
<feature type="domain" description="Tripartite ATP-independent periplasmic transporters DctQ component" evidence="10">
    <location>
        <begin position="29"/>
        <end position="148"/>
    </location>
</feature>
<keyword evidence="5 9" id="KW-0812">Transmembrane</keyword>
<dbReference type="GO" id="GO:0022857">
    <property type="term" value="F:transmembrane transporter activity"/>
    <property type="evidence" value="ECO:0007669"/>
    <property type="project" value="UniProtKB-UniRule"/>
</dbReference>
<evidence type="ECO:0000256" key="5">
    <source>
        <dbReference type="ARBA" id="ARBA00022692"/>
    </source>
</evidence>
<evidence type="ECO:0000256" key="8">
    <source>
        <dbReference type="ARBA" id="ARBA00038436"/>
    </source>
</evidence>
<comment type="caution">
    <text evidence="11">The sequence shown here is derived from an EMBL/GenBank/DDBJ whole genome shotgun (WGS) entry which is preliminary data.</text>
</comment>
<comment type="function">
    <text evidence="9">Part of the tripartite ATP-independent periplasmic (TRAP) transport system.</text>
</comment>
<evidence type="ECO:0000256" key="4">
    <source>
        <dbReference type="ARBA" id="ARBA00022519"/>
    </source>
</evidence>
<comment type="subunit">
    <text evidence="9">The complex comprises the extracytoplasmic solute receptor protein and the two transmembrane proteins.</text>
</comment>
<feature type="transmembrane region" description="Helical" evidence="9">
    <location>
        <begin position="131"/>
        <end position="151"/>
    </location>
</feature>
<feature type="transmembrane region" description="Helical" evidence="9">
    <location>
        <begin position="90"/>
        <end position="111"/>
    </location>
</feature>
<evidence type="ECO:0000313" key="11">
    <source>
        <dbReference type="EMBL" id="PCF94676.1"/>
    </source>
</evidence>
<dbReference type="GO" id="GO:0015740">
    <property type="term" value="P:C4-dicarboxylate transport"/>
    <property type="evidence" value="ECO:0007669"/>
    <property type="project" value="TreeGrafter"/>
</dbReference>
<evidence type="ECO:0000256" key="9">
    <source>
        <dbReference type="RuleBase" id="RU369079"/>
    </source>
</evidence>
<evidence type="ECO:0000256" key="6">
    <source>
        <dbReference type="ARBA" id="ARBA00022989"/>
    </source>
</evidence>
<keyword evidence="2 9" id="KW-0813">Transport</keyword>
<keyword evidence="6 9" id="KW-1133">Transmembrane helix</keyword>
<dbReference type="GO" id="GO:0005886">
    <property type="term" value="C:plasma membrane"/>
    <property type="evidence" value="ECO:0007669"/>
    <property type="project" value="UniProtKB-SubCell"/>
</dbReference>
<evidence type="ECO:0000256" key="1">
    <source>
        <dbReference type="ARBA" id="ARBA00004429"/>
    </source>
</evidence>
<dbReference type="RefSeq" id="WP_096653123.1">
    <property type="nucleotide sequence ID" value="NZ_NWUX01000016.1"/>
</dbReference>
<dbReference type="OrthoDB" id="4964541at2"/>
<keyword evidence="3" id="KW-1003">Cell membrane</keyword>
<organism evidence="11 12">
    <name type="scientific">Vreelandella nigrificans</name>
    <dbReference type="NCBI Taxonomy" id="2042704"/>
    <lineage>
        <taxon>Bacteria</taxon>
        <taxon>Pseudomonadati</taxon>
        <taxon>Pseudomonadota</taxon>
        <taxon>Gammaproteobacteria</taxon>
        <taxon>Oceanospirillales</taxon>
        <taxon>Halomonadaceae</taxon>
        <taxon>Vreelandella</taxon>
    </lineage>
</organism>
<dbReference type="PANTHER" id="PTHR35011:SF10">
    <property type="entry name" value="TRAP TRANSPORTER SMALL PERMEASE PROTEIN"/>
    <property type="match status" value="1"/>
</dbReference>
<dbReference type="InterPro" id="IPR055348">
    <property type="entry name" value="DctQ"/>
</dbReference>
<dbReference type="Pfam" id="PF04290">
    <property type="entry name" value="DctQ"/>
    <property type="match status" value="1"/>
</dbReference>
<dbReference type="AlphaFoldDB" id="A0A2A4HIT4"/>
<evidence type="ECO:0000256" key="3">
    <source>
        <dbReference type="ARBA" id="ARBA00022475"/>
    </source>
</evidence>